<dbReference type="Proteomes" id="UP001056756">
    <property type="component" value="Chromosome"/>
</dbReference>
<keyword evidence="1" id="KW-0472">Membrane</keyword>
<evidence type="ECO:0000313" key="3">
    <source>
        <dbReference type="Proteomes" id="UP001056756"/>
    </source>
</evidence>
<dbReference type="KEGG" id="plig:NAG76_13050"/>
<evidence type="ECO:0000256" key="1">
    <source>
        <dbReference type="SAM" id="Phobius"/>
    </source>
</evidence>
<dbReference type="SUPFAM" id="SSF74942">
    <property type="entry name" value="YhbC-like, C-terminal domain"/>
    <property type="match status" value="1"/>
</dbReference>
<feature type="transmembrane region" description="Helical" evidence="1">
    <location>
        <begin position="56"/>
        <end position="75"/>
    </location>
</feature>
<name>A0A9J6Z9R4_9BACL</name>
<protein>
    <submittedName>
        <fullName evidence="2">Uncharacterized protein</fullName>
    </submittedName>
</protein>
<dbReference type="EMBL" id="CP097899">
    <property type="protein sequence ID" value="URN92772.1"/>
    <property type="molecule type" value="Genomic_DNA"/>
</dbReference>
<sequence>MKNLAKKDFEQYVGKHIYIEKANGKKVKGKLVAVDGNRIFLAPLTADNNKKVETKFLFCFFIFGIIAVGLLAFLVCSCCGARRGRCGCGCGFQRRRPCGCNRCRRRKRFHRRRRFA</sequence>
<dbReference type="InterPro" id="IPR036847">
    <property type="entry name" value="RimP_C_sf"/>
</dbReference>
<evidence type="ECO:0000313" key="2">
    <source>
        <dbReference type="EMBL" id="URN92772.1"/>
    </source>
</evidence>
<keyword evidence="1" id="KW-0812">Transmembrane</keyword>
<organism evidence="2 3">
    <name type="scientific">Candidatus Pristimantibacillus lignocellulolyticus</name>
    <dbReference type="NCBI Taxonomy" id="2994561"/>
    <lineage>
        <taxon>Bacteria</taxon>
        <taxon>Bacillati</taxon>
        <taxon>Bacillota</taxon>
        <taxon>Bacilli</taxon>
        <taxon>Bacillales</taxon>
        <taxon>Paenibacillaceae</taxon>
        <taxon>Candidatus Pristimantibacillus</taxon>
    </lineage>
</organism>
<accession>A0A9J6Z9R4</accession>
<keyword evidence="1" id="KW-1133">Transmembrane helix</keyword>
<reference evidence="2" key="1">
    <citation type="submission" date="2022-05" db="EMBL/GenBank/DDBJ databases">
        <title>Novel bacterial taxa in a minimal lignocellulolytic consortium and its capacity to transform plastics disclosed by genome-resolved metagenomics.</title>
        <authorList>
            <person name="Rodriguez C.A.D."/>
            <person name="Diaz-Garcia L."/>
            <person name="Herrera K."/>
            <person name="Tarazona N.A."/>
            <person name="Sproer C."/>
            <person name="Overmann J."/>
            <person name="Jimenez D.J."/>
        </authorList>
    </citation>
    <scope>NUCLEOTIDE SEQUENCE</scope>
    <source>
        <strain evidence="2">MAG5</strain>
    </source>
</reference>
<proteinExistence type="predicted"/>
<gene>
    <name evidence="2" type="ORF">NAG76_13050</name>
</gene>
<dbReference type="AlphaFoldDB" id="A0A9J6Z9R4"/>